<gene>
    <name evidence="1" type="ORF">G3256_02920</name>
</gene>
<accession>A0A858SRE6</accession>
<evidence type="ECO:0000313" key="2">
    <source>
        <dbReference type="Proteomes" id="UP000503308"/>
    </source>
</evidence>
<dbReference type="AlphaFoldDB" id="A0A858SRE6"/>
<dbReference type="EMBL" id="CP048788">
    <property type="protein sequence ID" value="QJF50191.1"/>
    <property type="molecule type" value="Genomic_DNA"/>
</dbReference>
<dbReference type="Gene3D" id="1.10.3680.10">
    <property type="entry name" value="TerB-like"/>
    <property type="match status" value="1"/>
</dbReference>
<dbReference type="Pfam" id="PF04391">
    <property type="entry name" value="DUF533"/>
    <property type="match status" value="1"/>
</dbReference>
<evidence type="ECO:0000313" key="1">
    <source>
        <dbReference type="EMBL" id="QJF50191.1"/>
    </source>
</evidence>
<sequence length="237" mass="24314">MSFVKALAAVAMGFAAAKGMDKYKEMGGMAGMQDALKGAGNSDMASQLGQLADRFGIPGGSDQVKSLLSQMGKTTADASEAGAAGLAGLMASMQGAAEAGSKHSADLMQTMFAGTPAADAMEEQAKLMIRAMIQAAKADGEIDQAEQAAILDRLGDISDEERAFVQAELSKPSDLHGLVQDAGTTGREQIYATSVAAIRVDNTAETAYLRQLASGLGLSDAQRDAIHARMGVPPLSA</sequence>
<proteinExistence type="predicted"/>
<keyword evidence="2" id="KW-1185">Reference proteome</keyword>
<name>A0A858SRE6_9RHOB</name>
<dbReference type="CDD" id="cd07178">
    <property type="entry name" value="terB_like_YebE"/>
    <property type="match status" value="1"/>
</dbReference>
<organism evidence="1 2">
    <name type="scientific">Roseobacter ponti</name>
    <dbReference type="NCBI Taxonomy" id="1891787"/>
    <lineage>
        <taxon>Bacteria</taxon>
        <taxon>Pseudomonadati</taxon>
        <taxon>Pseudomonadota</taxon>
        <taxon>Alphaproteobacteria</taxon>
        <taxon>Rhodobacterales</taxon>
        <taxon>Roseobacteraceae</taxon>
        <taxon>Roseobacter</taxon>
    </lineage>
</organism>
<dbReference type="InterPro" id="IPR007486">
    <property type="entry name" value="YebE"/>
</dbReference>
<dbReference type="SUPFAM" id="SSF158682">
    <property type="entry name" value="TerB-like"/>
    <property type="match status" value="1"/>
</dbReference>
<dbReference type="Proteomes" id="UP000503308">
    <property type="component" value="Chromosome"/>
</dbReference>
<dbReference type="InterPro" id="IPR029024">
    <property type="entry name" value="TerB-like"/>
</dbReference>
<protein>
    <submittedName>
        <fullName evidence="1">Tellurite resistance TerB family protein</fullName>
    </submittedName>
</protein>
<reference evidence="1 2" key="1">
    <citation type="submission" date="2020-02" db="EMBL/GenBank/DDBJ databases">
        <title>Genome sequence of Roseobacter ponti.</title>
        <authorList>
            <person name="Hollensteiner J."/>
            <person name="Schneider D."/>
            <person name="Poehlein A."/>
            <person name="Daniel R."/>
        </authorList>
    </citation>
    <scope>NUCLEOTIDE SEQUENCE [LARGE SCALE GENOMIC DNA]</scope>
    <source>
        <strain evidence="1 2">DSM 106830</strain>
    </source>
</reference>
<dbReference type="KEGG" id="rpon:G3256_02920"/>
<dbReference type="RefSeq" id="WP_169639412.1">
    <property type="nucleotide sequence ID" value="NZ_CP048788.1"/>
</dbReference>